<gene>
    <name evidence="17 19" type="ORF">P152DRAFT_444682</name>
</gene>
<dbReference type="InterPro" id="IPR011545">
    <property type="entry name" value="DEAD/DEAH_box_helicase_dom"/>
</dbReference>
<dbReference type="PROSITE" id="PS00039">
    <property type="entry name" value="DEAD_ATP_HELICASE"/>
    <property type="match status" value="1"/>
</dbReference>
<feature type="domain" description="Helicase ATP-binding" evidence="14">
    <location>
        <begin position="235"/>
        <end position="436"/>
    </location>
</feature>
<keyword evidence="3" id="KW-0690">Ribosome biogenesis</keyword>
<accession>A0A6G1FQP2</accession>
<evidence type="ECO:0000256" key="6">
    <source>
        <dbReference type="ARBA" id="ARBA00022806"/>
    </source>
</evidence>
<dbReference type="GeneID" id="54418386"/>
<dbReference type="GO" id="GO:0005829">
    <property type="term" value="C:cytosol"/>
    <property type="evidence" value="ECO:0007669"/>
    <property type="project" value="TreeGrafter"/>
</dbReference>
<feature type="domain" description="Helicase C-terminal" evidence="15">
    <location>
        <begin position="485"/>
        <end position="635"/>
    </location>
</feature>
<name>A0A6G1FQP2_9PEZI</name>
<proteinExistence type="inferred from homology"/>
<dbReference type="PROSITE" id="PS51195">
    <property type="entry name" value="Q_MOTIF"/>
    <property type="match status" value="1"/>
</dbReference>
<keyword evidence="6 12" id="KW-0347">Helicase</keyword>
<dbReference type="Proteomes" id="UP000504638">
    <property type="component" value="Unplaced"/>
</dbReference>
<feature type="domain" description="DEAD-box RNA helicase Q" evidence="16">
    <location>
        <begin position="204"/>
        <end position="232"/>
    </location>
</feature>
<evidence type="ECO:0000256" key="11">
    <source>
        <dbReference type="PROSITE-ProRule" id="PRU00552"/>
    </source>
</evidence>
<feature type="region of interest" description="Disordered" evidence="13">
    <location>
        <begin position="24"/>
        <end position="51"/>
    </location>
</feature>
<dbReference type="PANTHER" id="PTHR47959">
    <property type="entry name" value="ATP-DEPENDENT RNA HELICASE RHLE-RELATED"/>
    <property type="match status" value="1"/>
</dbReference>
<evidence type="ECO:0000256" key="1">
    <source>
        <dbReference type="ARBA" id="ARBA00004123"/>
    </source>
</evidence>
<dbReference type="SMART" id="SM00490">
    <property type="entry name" value="HELICc"/>
    <property type="match status" value="1"/>
</dbReference>
<evidence type="ECO:0000259" key="14">
    <source>
        <dbReference type="PROSITE" id="PS51192"/>
    </source>
</evidence>
<dbReference type="GO" id="GO:0042254">
    <property type="term" value="P:ribosome biogenesis"/>
    <property type="evidence" value="ECO:0007669"/>
    <property type="project" value="UniProtKB-KW"/>
</dbReference>
<dbReference type="CDD" id="cd17946">
    <property type="entry name" value="DEADc_DDX24"/>
    <property type="match status" value="1"/>
</dbReference>
<dbReference type="AlphaFoldDB" id="A0A6G1FQP2"/>
<dbReference type="PANTHER" id="PTHR47959:SF1">
    <property type="entry name" value="ATP-DEPENDENT RNA HELICASE DBPA"/>
    <property type="match status" value="1"/>
</dbReference>
<dbReference type="Gene3D" id="3.40.50.300">
    <property type="entry name" value="P-loop containing nucleotide triphosphate hydrolases"/>
    <property type="match status" value="2"/>
</dbReference>
<evidence type="ECO:0000259" key="15">
    <source>
        <dbReference type="PROSITE" id="PS51194"/>
    </source>
</evidence>
<dbReference type="PROSITE" id="PS51194">
    <property type="entry name" value="HELICASE_CTER"/>
    <property type="match status" value="1"/>
</dbReference>
<keyword evidence="9" id="KW-0539">Nucleus</keyword>
<evidence type="ECO:0000256" key="8">
    <source>
        <dbReference type="ARBA" id="ARBA00022884"/>
    </source>
</evidence>
<dbReference type="Pfam" id="PF00271">
    <property type="entry name" value="Helicase_C"/>
    <property type="match status" value="1"/>
</dbReference>
<evidence type="ECO:0000259" key="16">
    <source>
        <dbReference type="PROSITE" id="PS51195"/>
    </source>
</evidence>
<evidence type="ECO:0000256" key="3">
    <source>
        <dbReference type="ARBA" id="ARBA00022517"/>
    </source>
</evidence>
<evidence type="ECO:0000256" key="12">
    <source>
        <dbReference type="RuleBase" id="RU000492"/>
    </source>
</evidence>
<sequence length="764" mass="85148">MTTLEGKKRKLPPKVAAMLARKRMKLQPGSSTTPKVTANEPRPSSELRERGKTVRLDQLKWKEVELPDRLDDYEGFFGLEEVDDVEIVRDAAASTLTYKTHTENILSDRERQELQKQKQKPPHEDYEDKDVNEESPPPDAAGDDEEEEEEKAEVDNEEEWGGFDSDSAEDNDMEADENTGDFGINPFQGLVEESLDASNGVDVSAWAQLQLSQDSLASLSRLGFAKPTAIQELSIPEIMAGRDVIGKASTGSGKTLAFGIPIFERILGQSTGDEHPETETPSEEHTPTALVLSPTRELAHQITKHLQLLASGVPNRTIRVVPVTGGLSIQKQRRLLSNADIVVGTPGRMWEVMGDSNGVIDQLKRISFLVVDEADRLLSEGHFKEVEDILDSLDKSTDENETVSQESTRQTLVFSATFHKGLQQRLKGSKKRDTRFLDPKESMEYLIKKLRFKEERPKFLDANPEEQMAENLKEGVLECPAMEKDLYLYATLLLNSSKRTIVFSNSIHAVRRVTASLQALNQPAVALHSHMPQKARLRSLERFAAAGANSKSAARSILIATDVAARGLDIPDTETIIHYHVPQTADFYVHRSGRTARAGANGKSIMLCSPEEVGGVRRLIHKVHPNSKSAIRSLGIDRRLVGKLKGRLTLAQKIANAELSNAKEKVNDSWVDQAKEDLGIDSEEERDWAEKEGRGRGWQKSEKSKVGSAELKSFRRELKALLQTKINTGFSERYPTTGDMDIEELKRGLHGDFIGKVPNLEWNS</sequence>
<dbReference type="EMBL" id="ML975195">
    <property type="protein sequence ID" value="KAF1807972.1"/>
    <property type="molecule type" value="Genomic_DNA"/>
</dbReference>
<dbReference type="CDD" id="cd18787">
    <property type="entry name" value="SF2_C_DEAD"/>
    <property type="match status" value="1"/>
</dbReference>
<keyword evidence="18" id="KW-1185">Reference proteome</keyword>
<comment type="similarity">
    <text evidence="12">Belongs to the DEAD box helicase family.</text>
</comment>
<feature type="region of interest" description="Disordered" evidence="13">
    <location>
        <begin position="103"/>
        <end position="186"/>
    </location>
</feature>
<dbReference type="SUPFAM" id="SSF52540">
    <property type="entry name" value="P-loop containing nucleoside triphosphate hydrolases"/>
    <property type="match status" value="2"/>
</dbReference>
<evidence type="ECO:0000256" key="13">
    <source>
        <dbReference type="SAM" id="MobiDB-lite"/>
    </source>
</evidence>
<evidence type="ECO:0000313" key="17">
    <source>
        <dbReference type="EMBL" id="KAF1807972.1"/>
    </source>
</evidence>
<evidence type="ECO:0000256" key="5">
    <source>
        <dbReference type="ARBA" id="ARBA00022801"/>
    </source>
</evidence>
<keyword evidence="5 12" id="KW-0378">Hydrolase</keyword>
<comment type="catalytic activity">
    <reaction evidence="10">
        <text>ATP + H2O = ADP + phosphate + H(+)</text>
        <dbReference type="Rhea" id="RHEA:13065"/>
        <dbReference type="ChEBI" id="CHEBI:15377"/>
        <dbReference type="ChEBI" id="CHEBI:15378"/>
        <dbReference type="ChEBI" id="CHEBI:30616"/>
        <dbReference type="ChEBI" id="CHEBI:43474"/>
        <dbReference type="ChEBI" id="CHEBI:456216"/>
        <dbReference type="EC" id="3.6.4.13"/>
    </reaction>
</comment>
<dbReference type="PROSITE" id="PS51192">
    <property type="entry name" value="HELICASE_ATP_BIND_1"/>
    <property type="match status" value="1"/>
</dbReference>
<dbReference type="GO" id="GO:0010467">
    <property type="term" value="P:gene expression"/>
    <property type="evidence" value="ECO:0007669"/>
    <property type="project" value="UniProtKB-ARBA"/>
</dbReference>
<dbReference type="InterPro" id="IPR014001">
    <property type="entry name" value="Helicase_ATP-bd"/>
</dbReference>
<evidence type="ECO:0000256" key="4">
    <source>
        <dbReference type="ARBA" id="ARBA00022741"/>
    </source>
</evidence>
<dbReference type="OrthoDB" id="4310724at2759"/>
<evidence type="ECO:0000256" key="7">
    <source>
        <dbReference type="ARBA" id="ARBA00022840"/>
    </source>
</evidence>
<feature type="region of interest" description="Disordered" evidence="13">
    <location>
        <begin position="681"/>
        <end position="702"/>
    </location>
</feature>
<reference evidence="19" key="3">
    <citation type="submission" date="2025-04" db="UniProtKB">
        <authorList>
            <consortium name="RefSeq"/>
        </authorList>
    </citation>
    <scope>IDENTIFICATION</scope>
    <source>
        <strain evidence="19">CBS 781.70</strain>
    </source>
</reference>
<feature type="compositionally biased region" description="Basic and acidic residues" evidence="13">
    <location>
        <begin position="103"/>
        <end position="126"/>
    </location>
</feature>
<comment type="subcellular location">
    <subcellularLocation>
        <location evidence="1">Nucleus</location>
    </subcellularLocation>
</comment>
<dbReference type="SMART" id="SM00487">
    <property type="entry name" value="DEXDc"/>
    <property type="match status" value="1"/>
</dbReference>
<evidence type="ECO:0000313" key="19">
    <source>
        <dbReference type="RefSeq" id="XP_033529603.1"/>
    </source>
</evidence>
<dbReference type="GO" id="GO:0005524">
    <property type="term" value="F:ATP binding"/>
    <property type="evidence" value="ECO:0007669"/>
    <property type="project" value="UniProtKB-KW"/>
</dbReference>
<dbReference type="GO" id="GO:0003723">
    <property type="term" value="F:RNA binding"/>
    <property type="evidence" value="ECO:0007669"/>
    <property type="project" value="UniProtKB-KW"/>
</dbReference>
<keyword evidence="7 12" id="KW-0067">ATP-binding</keyword>
<dbReference type="GO" id="GO:0005634">
    <property type="term" value="C:nucleus"/>
    <property type="evidence" value="ECO:0007669"/>
    <property type="project" value="UniProtKB-SubCell"/>
</dbReference>
<dbReference type="RefSeq" id="XP_033529603.1">
    <property type="nucleotide sequence ID" value="XM_033677816.1"/>
</dbReference>
<organism evidence="17">
    <name type="scientific">Eremomyces bilateralis CBS 781.70</name>
    <dbReference type="NCBI Taxonomy" id="1392243"/>
    <lineage>
        <taxon>Eukaryota</taxon>
        <taxon>Fungi</taxon>
        <taxon>Dikarya</taxon>
        <taxon>Ascomycota</taxon>
        <taxon>Pezizomycotina</taxon>
        <taxon>Dothideomycetes</taxon>
        <taxon>Dothideomycetes incertae sedis</taxon>
        <taxon>Eremomycetales</taxon>
        <taxon>Eremomycetaceae</taxon>
        <taxon>Eremomyces</taxon>
    </lineage>
</organism>
<dbReference type="InterPro" id="IPR027417">
    <property type="entry name" value="P-loop_NTPase"/>
</dbReference>
<dbReference type="InterPro" id="IPR014014">
    <property type="entry name" value="RNA_helicase_DEAD_Q_motif"/>
</dbReference>
<protein>
    <recommendedName>
        <fullName evidence="2">RNA helicase</fullName>
        <ecNumber evidence="2">3.6.4.13</ecNumber>
    </recommendedName>
</protein>
<dbReference type="EC" id="3.6.4.13" evidence="2"/>
<feature type="compositionally biased region" description="Basic and acidic residues" evidence="13">
    <location>
        <begin position="688"/>
        <end position="702"/>
    </location>
</feature>
<dbReference type="InterPro" id="IPR000629">
    <property type="entry name" value="RNA-helicase_DEAD-box_CS"/>
</dbReference>
<feature type="compositionally biased region" description="Acidic residues" evidence="13">
    <location>
        <begin position="141"/>
        <end position="179"/>
    </location>
</feature>
<evidence type="ECO:0000256" key="2">
    <source>
        <dbReference type="ARBA" id="ARBA00012552"/>
    </source>
</evidence>
<evidence type="ECO:0000256" key="9">
    <source>
        <dbReference type="ARBA" id="ARBA00023242"/>
    </source>
</evidence>
<dbReference type="InterPro" id="IPR050079">
    <property type="entry name" value="DEAD_box_RNA_helicase"/>
</dbReference>
<dbReference type="GO" id="GO:0003724">
    <property type="term" value="F:RNA helicase activity"/>
    <property type="evidence" value="ECO:0007669"/>
    <property type="project" value="UniProtKB-EC"/>
</dbReference>
<keyword evidence="4 12" id="KW-0547">Nucleotide-binding</keyword>
<dbReference type="InterPro" id="IPR001650">
    <property type="entry name" value="Helicase_C-like"/>
</dbReference>
<evidence type="ECO:0000313" key="18">
    <source>
        <dbReference type="Proteomes" id="UP000504638"/>
    </source>
</evidence>
<reference evidence="17 19" key="1">
    <citation type="submission" date="2020-01" db="EMBL/GenBank/DDBJ databases">
        <authorList>
            <consortium name="DOE Joint Genome Institute"/>
            <person name="Haridas S."/>
            <person name="Albert R."/>
            <person name="Binder M."/>
            <person name="Bloem J."/>
            <person name="Labutti K."/>
            <person name="Salamov A."/>
            <person name="Andreopoulos B."/>
            <person name="Baker S.E."/>
            <person name="Barry K."/>
            <person name="Bills G."/>
            <person name="Bluhm B.H."/>
            <person name="Cannon C."/>
            <person name="Castanera R."/>
            <person name="Culley D.E."/>
            <person name="Daum C."/>
            <person name="Ezra D."/>
            <person name="Gonzalez J.B."/>
            <person name="Henrissat B."/>
            <person name="Kuo A."/>
            <person name="Liang C."/>
            <person name="Lipzen A."/>
            <person name="Lutzoni F."/>
            <person name="Magnuson J."/>
            <person name="Mondo S."/>
            <person name="Nolan M."/>
            <person name="Ohm R."/>
            <person name="Pangilinan J."/>
            <person name="Park H.-J."/>
            <person name="Ramirez L."/>
            <person name="Alfaro M."/>
            <person name="Sun H."/>
            <person name="Tritt A."/>
            <person name="Yoshinaga Y."/>
            <person name="Zwiers L.-H."/>
            <person name="Turgeon B.G."/>
            <person name="Goodwin S.B."/>
            <person name="Spatafora J.W."/>
            <person name="Crous P.W."/>
            <person name="Grigoriev I.V."/>
        </authorList>
    </citation>
    <scope>NUCLEOTIDE SEQUENCE</scope>
    <source>
        <strain evidence="17 19">CBS 781.70</strain>
    </source>
</reference>
<keyword evidence="8" id="KW-0694">RNA-binding</keyword>
<dbReference type="Pfam" id="PF00270">
    <property type="entry name" value="DEAD"/>
    <property type="match status" value="1"/>
</dbReference>
<reference evidence="19" key="2">
    <citation type="submission" date="2020-04" db="EMBL/GenBank/DDBJ databases">
        <authorList>
            <consortium name="NCBI Genome Project"/>
        </authorList>
    </citation>
    <scope>NUCLEOTIDE SEQUENCE</scope>
    <source>
        <strain evidence="19">CBS 781.70</strain>
    </source>
</reference>
<dbReference type="GO" id="GO:0016787">
    <property type="term" value="F:hydrolase activity"/>
    <property type="evidence" value="ECO:0007669"/>
    <property type="project" value="UniProtKB-KW"/>
</dbReference>
<evidence type="ECO:0000256" key="10">
    <source>
        <dbReference type="ARBA" id="ARBA00047984"/>
    </source>
</evidence>
<feature type="short sequence motif" description="Q motif" evidence="11">
    <location>
        <begin position="204"/>
        <end position="232"/>
    </location>
</feature>